<feature type="domain" description="AAA" evidence="1">
    <location>
        <begin position="21"/>
        <end position="129"/>
    </location>
</feature>
<dbReference type="PATRIC" id="fig|156976.3.peg.1941"/>
<sequence>MGYLTRVVDMQLDQLLPYVSAIAIEGPKGVGKTETAARRAKTVLRLDESADAAALASDPSFGSFPKPLLIDEWQVEPQSWNRVRRAVDDGAEASSFLLTGSATPVTGTDTHSGAARIISLRMRPLALFERPGWQATIGLRDLFQGTAEISGSTEKTLTDYIEAIASGGFPGFMQAPQLVREQQLDSYLARIVDRDLPDQGYTVRNAASLMNWLAAYAAASSTTTSYQEILDAATPGDADKPAKTTTMKYREKLAEIWMLDPVPAWDFRRSPFAGLARAPKHQLADPAFVLRLLKIPAKKLSTRFNYMLGPLFESLATLSARVAAQAVFGNVSHFRTSKGDREIDLIVQNADGDIIAIEVKLSVDVDDEDVRHLLWFREQLPEDVVDTVVLTTGTRAYRRADGVAVIPLAMFGP</sequence>
<evidence type="ECO:0000313" key="3">
    <source>
        <dbReference type="EMBL" id="AKV59358.1"/>
    </source>
</evidence>
<dbReference type="Pfam" id="PF13635">
    <property type="entry name" value="DUF4143"/>
    <property type="match status" value="1"/>
</dbReference>
<keyword evidence="4" id="KW-1185">Reference proteome</keyword>
<dbReference type="PANTHER" id="PTHR43566">
    <property type="entry name" value="CONSERVED PROTEIN"/>
    <property type="match status" value="1"/>
</dbReference>
<evidence type="ECO:0000259" key="2">
    <source>
        <dbReference type="Pfam" id="PF13635"/>
    </source>
</evidence>
<dbReference type="STRING" id="156976.AK829_09660"/>
<organism evidence="3 4">
    <name type="scientific">Corynebacterium riegelii</name>
    <dbReference type="NCBI Taxonomy" id="156976"/>
    <lineage>
        <taxon>Bacteria</taxon>
        <taxon>Bacillati</taxon>
        <taxon>Actinomycetota</taxon>
        <taxon>Actinomycetes</taxon>
        <taxon>Mycobacteriales</taxon>
        <taxon>Corynebacteriaceae</taxon>
        <taxon>Corynebacterium</taxon>
    </lineage>
</organism>
<feature type="domain" description="DUF4143" evidence="2">
    <location>
        <begin position="194"/>
        <end position="362"/>
    </location>
</feature>
<protein>
    <submittedName>
        <fullName evidence="3">AAA family ATPase</fullName>
    </submittedName>
</protein>
<accession>A0A0K1RD92</accession>
<proteinExistence type="predicted"/>
<name>A0A0K1RD92_9CORY</name>
<dbReference type="Proteomes" id="UP000060016">
    <property type="component" value="Chromosome"/>
</dbReference>
<dbReference type="RefSeq" id="WP_052205646.1">
    <property type="nucleotide sequence ID" value="NZ_CALUAC010000020.1"/>
</dbReference>
<evidence type="ECO:0000259" key="1">
    <source>
        <dbReference type="Pfam" id="PF13173"/>
    </source>
</evidence>
<dbReference type="EMBL" id="CP012342">
    <property type="protein sequence ID" value="AKV59358.1"/>
    <property type="molecule type" value="Genomic_DNA"/>
</dbReference>
<dbReference type="AlphaFoldDB" id="A0A0K1RD92"/>
<gene>
    <name evidence="3" type="ORF">AK829_09660</name>
</gene>
<dbReference type="KEGG" id="crie:AK829_09660"/>
<dbReference type="InterPro" id="IPR041682">
    <property type="entry name" value="AAA_14"/>
</dbReference>
<dbReference type="Pfam" id="PF13173">
    <property type="entry name" value="AAA_14"/>
    <property type="match status" value="1"/>
</dbReference>
<dbReference type="PANTHER" id="PTHR43566:SF2">
    <property type="entry name" value="DUF4143 DOMAIN-CONTAINING PROTEIN"/>
    <property type="match status" value="1"/>
</dbReference>
<reference evidence="3 4" key="1">
    <citation type="submission" date="2015-08" db="EMBL/GenBank/DDBJ databases">
        <authorList>
            <person name="Babu N.S."/>
            <person name="Beckwith C.J."/>
            <person name="Beseler K.G."/>
            <person name="Brison A."/>
            <person name="Carone J.V."/>
            <person name="Caskin T.P."/>
            <person name="Diamond M."/>
            <person name="Durham M.E."/>
            <person name="Foxe J.M."/>
            <person name="Go M."/>
            <person name="Henderson B.A."/>
            <person name="Jones I.B."/>
            <person name="McGettigan J.A."/>
            <person name="Micheletti S.J."/>
            <person name="Nasrallah M.E."/>
            <person name="Ortiz D."/>
            <person name="Piller C.R."/>
            <person name="Privatt S.R."/>
            <person name="Schneider S.L."/>
            <person name="Sharp S."/>
            <person name="Smith T.C."/>
            <person name="Stanton J.D."/>
            <person name="Ullery H.E."/>
            <person name="Wilson R.J."/>
            <person name="Serrano M.G."/>
            <person name="Buck G."/>
            <person name="Lee V."/>
            <person name="Wang Y."/>
            <person name="Carvalho R."/>
            <person name="Voegtly L."/>
            <person name="Shi R."/>
            <person name="Duckworth R."/>
            <person name="Johnson A."/>
            <person name="Loviza R."/>
            <person name="Walstead R."/>
            <person name="Shah Z."/>
            <person name="Kiflezghi M."/>
            <person name="Wade K."/>
            <person name="Ball S.L."/>
            <person name="Bradley K.W."/>
            <person name="Asai D.J."/>
            <person name="Bowman C.A."/>
            <person name="Russell D.A."/>
            <person name="Pope W.H."/>
            <person name="Jacobs-Sera D."/>
            <person name="Hendrix R.W."/>
            <person name="Hatfull G.F."/>
        </authorList>
    </citation>
    <scope>NUCLEOTIDE SEQUENCE [LARGE SCALE GENOMIC DNA]</scope>
    <source>
        <strain evidence="3 4">PUDD_83A45</strain>
    </source>
</reference>
<dbReference type="InterPro" id="IPR025420">
    <property type="entry name" value="DUF4143"/>
</dbReference>
<evidence type="ECO:0000313" key="4">
    <source>
        <dbReference type="Proteomes" id="UP000060016"/>
    </source>
</evidence>